<organism evidence="8 9">
    <name type="scientific">Halarchaeum acidiphilum MH1-52-1</name>
    <dbReference type="NCBI Taxonomy" id="1261545"/>
    <lineage>
        <taxon>Archaea</taxon>
        <taxon>Methanobacteriati</taxon>
        <taxon>Methanobacteriota</taxon>
        <taxon>Stenosarchaea group</taxon>
        <taxon>Halobacteria</taxon>
        <taxon>Halobacteriales</taxon>
        <taxon>Halobacteriaceae</taxon>
    </lineage>
</organism>
<reference evidence="8 9" key="1">
    <citation type="submission" date="2013-09" db="EMBL/GenBank/DDBJ databases">
        <title>Whole genome sequencing of Halarchaeum acidiphilum strain MH1-52-1.</title>
        <authorList>
            <person name="Shimane Y."/>
            <person name="Minegishi H."/>
            <person name="Nishi S."/>
            <person name="Echigo A."/>
            <person name="Shuto A."/>
            <person name="Konishi M."/>
            <person name="Ito T."/>
            <person name="Ohkuma M."/>
            <person name="Ohta Y."/>
            <person name="Nagano Y."/>
            <person name="Tsubouchi T."/>
            <person name="Mori K."/>
            <person name="Usui K."/>
            <person name="Kamekura M."/>
            <person name="Usami R."/>
            <person name="Takaki Y."/>
            <person name="Hatada Y."/>
        </authorList>
    </citation>
    <scope>NUCLEOTIDE SEQUENCE [LARGE SCALE GENOMIC DNA]</scope>
    <source>
        <strain evidence="8 9">JCM 16109</strain>
    </source>
</reference>
<comment type="subcellular location">
    <subcellularLocation>
        <location evidence="1">Membrane</location>
    </subcellularLocation>
</comment>
<evidence type="ECO:0000259" key="7">
    <source>
        <dbReference type="Pfam" id="PF00127"/>
    </source>
</evidence>
<evidence type="ECO:0000256" key="2">
    <source>
        <dbReference type="ARBA" id="ARBA00022448"/>
    </source>
</evidence>
<dbReference type="AlphaFoldDB" id="U2YUB7"/>
<dbReference type="InterPro" id="IPR008972">
    <property type="entry name" value="Cupredoxin"/>
</dbReference>
<evidence type="ECO:0000256" key="1">
    <source>
        <dbReference type="ARBA" id="ARBA00004370"/>
    </source>
</evidence>
<evidence type="ECO:0000256" key="6">
    <source>
        <dbReference type="ARBA" id="ARBA00023136"/>
    </source>
</evidence>
<evidence type="ECO:0000256" key="5">
    <source>
        <dbReference type="ARBA" id="ARBA00023008"/>
    </source>
</evidence>
<evidence type="ECO:0000313" key="8">
    <source>
        <dbReference type="EMBL" id="GAD52610.1"/>
    </source>
</evidence>
<dbReference type="OrthoDB" id="11836at2157"/>
<sequence length="145" mass="15196">MERRTYLASAGALATSALAGCGGNGGGGDDSGSGSNASSSLPADTVQCNLVDYAFRPGTDEPLTIDAGTTVHFVWKTANHNIVPKKQPDDANWEGEPKIEGRDHTYDHTFTVPGRYHFVCEPHVNLGMVGDIVVSESSGSSTESP</sequence>
<dbReference type="PROSITE" id="PS00196">
    <property type="entry name" value="COPPER_BLUE"/>
    <property type="match status" value="1"/>
</dbReference>
<protein>
    <submittedName>
        <fullName evidence="8">Halocyanin</fullName>
    </submittedName>
</protein>
<dbReference type="Pfam" id="PF00127">
    <property type="entry name" value="Copper-bind"/>
    <property type="match status" value="1"/>
</dbReference>
<dbReference type="SUPFAM" id="SSF49503">
    <property type="entry name" value="Cupredoxins"/>
    <property type="match status" value="1"/>
</dbReference>
<dbReference type="PANTHER" id="PTHR34192:SF10">
    <property type="entry name" value="PLASTOCYANIN MAJOR ISOFORM, CHLOROPLASTIC-RELATED"/>
    <property type="match status" value="1"/>
</dbReference>
<evidence type="ECO:0000256" key="3">
    <source>
        <dbReference type="ARBA" id="ARBA00022723"/>
    </source>
</evidence>
<dbReference type="GO" id="GO:0009055">
    <property type="term" value="F:electron transfer activity"/>
    <property type="evidence" value="ECO:0007669"/>
    <property type="project" value="InterPro"/>
</dbReference>
<feature type="domain" description="Blue (type 1) copper" evidence="7">
    <location>
        <begin position="62"/>
        <end position="134"/>
    </location>
</feature>
<name>U2YUB7_9EURY</name>
<dbReference type="InterPro" id="IPR028871">
    <property type="entry name" value="BlueCu_1_BS"/>
</dbReference>
<dbReference type="InterPro" id="IPR000923">
    <property type="entry name" value="BlueCu_1"/>
</dbReference>
<dbReference type="PROSITE" id="PS51257">
    <property type="entry name" value="PROKAR_LIPOPROTEIN"/>
    <property type="match status" value="1"/>
</dbReference>
<dbReference type="PANTHER" id="PTHR34192">
    <property type="entry name" value="PLASTOCYANIN MAJOR ISOFORM, CHLOROPLASTIC-RELATED"/>
    <property type="match status" value="1"/>
</dbReference>
<keyword evidence="6" id="KW-0472">Membrane</keyword>
<gene>
    <name evidence="8" type="ORF">MBEHAL_1370</name>
</gene>
<keyword evidence="4" id="KW-0249">Electron transport</keyword>
<evidence type="ECO:0000256" key="4">
    <source>
        <dbReference type="ARBA" id="ARBA00022982"/>
    </source>
</evidence>
<dbReference type="EMBL" id="BATA01000028">
    <property type="protein sequence ID" value="GAD52610.1"/>
    <property type="molecule type" value="Genomic_DNA"/>
</dbReference>
<keyword evidence="5" id="KW-0186">Copper</keyword>
<dbReference type="GO" id="GO:0005507">
    <property type="term" value="F:copper ion binding"/>
    <property type="evidence" value="ECO:0007669"/>
    <property type="project" value="InterPro"/>
</dbReference>
<dbReference type="GO" id="GO:0016020">
    <property type="term" value="C:membrane"/>
    <property type="evidence" value="ECO:0007669"/>
    <property type="project" value="UniProtKB-SubCell"/>
</dbReference>
<dbReference type="RefSeq" id="WP_020222015.1">
    <property type="nucleotide sequence ID" value="NZ_BANO01000138.1"/>
</dbReference>
<keyword evidence="2" id="KW-0813">Transport</keyword>
<accession>U2YUB7</accession>
<dbReference type="Gene3D" id="2.60.40.420">
    <property type="entry name" value="Cupredoxins - blue copper proteins"/>
    <property type="match status" value="1"/>
</dbReference>
<keyword evidence="3" id="KW-0479">Metal-binding</keyword>
<dbReference type="eggNOG" id="arCOG02920">
    <property type="taxonomic scope" value="Archaea"/>
</dbReference>
<proteinExistence type="predicted"/>
<dbReference type="Proteomes" id="UP000016986">
    <property type="component" value="Unassembled WGS sequence"/>
</dbReference>
<evidence type="ECO:0000313" key="9">
    <source>
        <dbReference type="Proteomes" id="UP000016986"/>
    </source>
</evidence>
<comment type="caution">
    <text evidence="8">The sequence shown here is derived from an EMBL/GenBank/DDBJ whole genome shotgun (WGS) entry which is preliminary data.</text>
</comment>
<keyword evidence="9" id="KW-1185">Reference proteome</keyword>